<dbReference type="GO" id="GO:0005737">
    <property type="term" value="C:cytoplasm"/>
    <property type="evidence" value="ECO:0007669"/>
    <property type="project" value="UniProtKB-SubCell"/>
</dbReference>
<dbReference type="Gene3D" id="2.160.20.70">
    <property type="match status" value="1"/>
</dbReference>
<dbReference type="PANTHER" id="PTHR15139">
    <property type="entry name" value="TUBULIN FOLDING COFACTOR C"/>
    <property type="match status" value="1"/>
</dbReference>
<feature type="domain" description="C-CAP/cofactor C-like" evidence="8">
    <location>
        <begin position="291"/>
        <end position="458"/>
    </location>
</feature>
<feature type="region of interest" description="Disordered" evidence="7">
    <location>
        <begin position="98"/>
        <end position="129"/>
    </location>
</feature>
<feature type="compositionally biased region" description="Basic and acidic residues" evidence="7">
    <location>
        <begin position="49"/>
        <end position="69"/>
    </location>
</feature>
<dbReference type="EMBL" id="BMAR01000001">
    <property type="protein sequence ID" value="GFR40613.1"/>
    <property type="molecule type" value="Genomic_DNA"/>
</dbReference>
<accession>A0AAD3DH71</accession>
<dbReference type="AlphaFoldDB" id="A0AAD3DH71"/>
<evidence type="ECO:0000256" key="4">
    <source>
        <dbReference type="ARBA" id="ARBA00022990"/>
    </source>
</evidence>
<gene>
    <name evidence="9" type="ORF">Agub_g1194</name>
</gene>
<keyword evidence="5" id="KW-0143">Chaperone</keyword>
<evidence type="ECO:0000313" key="9">
    <source>
        <dbReference type="EMBL" id="GFR40613.1"/>
    </source>
</evidence>
<dbReference type="SMART" id="SM00673">
    <property type="entry name" value="CARP"/>
    <property type="match status" value="2"/>
</dbReference>
<dbReference type="PANTHER" id="PTHR15139:SF0">
    <property type="entry name" value="TUBULIN-SPECIFIC CHAPERONE C"/>
    <property type="match status" value="1"/>
</dbReference>
<evidence type="ECO:0000259" key="8">
    <source>
        <dbReference type="PROSITE" id="PS51329"/>
    </source>
</evidence>
<evidence type="ECO:0000256" key="6">
    <source>
        <dbReference type="ARBA" id="ARBA00026055"/>
    </source>
</evidence>
<comment type="subcellular location">
    <subcellularLocation>
        <location evidence="1">Cytoplasm</location>
    </subcellularLocation>
</comment>
<evidence type="ECO:0000256" key="5">
    <source>
        <dbReference type="ARBA" id="ARBA00023186"/>
    </source>
</evidence>
<keyword evidence="3" id="KW-0963">Cytoplasm</keyword>
<dbReference type="InterPro" id="IPR031925">
    <property type="entry name" value="TBCC_N"/>
</dbReference>
<dbReference type="InterPro" id="IPR016098">
    <property type="entry name" value="CAP/MinC_C"/>
</dbReference>
<feature type="region of interest" description="Disordered" evidence="7">
    <location>
        <begin position="259"/>
        <end position="292"/>
    </location>
</feature>
<feature type="region of interest" description="Disordered" evidence="7">
    <location>
        <begin position="1"/>
        <end position="69"/>
    </location>
</feature>
<evidence type="ECO:0000256" key="3">
    <source>
        <dbReference type="ARBA" id="ARBA00022490"/>
    </source>
</evidence>
<comment type="subunit">
    <text evidence="6">Supercomplex made of cofactors A to E. Cofactors A and D function by capturing and stabilizing tubulin in a quasi-native conformation. Cofactor E binds to the cofactor D-tubulin complex; interaction with cofactor C then causes the release of tubulin polypeptides that are committed to the native state.</text>
</comment>
<feature type="compositionally biased region" description="Low complexity" evidence="7">
    <location>
        <begin position="481"/>
        <end position="527"/>
    </location>
</feature>
<dbReference type="Gene3D" id="1.20.58.1250">
    <property type="entry name" value="Tubulin Binding Cofactor C, N-terminal domain"/>
    <property type="match status" value="1"/>
</dbReference>
<dbReference type="InterPro" id="IPR027684">
    <property type="entry name" value="TBCC"/>
</dbReference>
<dbReference type="InterPro" id="IPR038397">
    <property type="entry name" value="TBCC_N_sf"/>
</dbReference>
<comment type="similarity">
    <text evidence="2">Belongs to the TBCC family.</text>
</comment>
<dbReference type="InterPro" id="IPR017901">
    <property type="entry name" value="C-CAP_CF_C-like"/>
</dbReference>
<organism evidence="9 10">
    <name type="scientific">Astrephomene gubernaculifera</name>
    <dbReference type="NCBI Taxonomy" id="47775"/>
    <lineage>
        <taxon>Eukaryota</taxon>
        <taxon>Viridiplantae</taxon>
        <taxon>Chlorophyta</taxon>
        <taxon>core chlorophytes</taxon>
        <taxon>Chlorophyceae</taxon>
        <taxon>CS clade</taxon>
        <taxon>Chlamydomonadales</taxon>
        <taxon>Astrephomenaceae</taxon>
        <taxon>Astrephomene</taxon>
    </lineage>
</organism>
<dbReference type="GO" id="GO:0007021">
    <property type="term" value="P:tubulin complex assembly"/>
    <property type="evidence" value="ECO:0007669"/>
    <property type="project" value="TreeGrafter"/>
</dbReference>
<evidence type="ECO:0000256" key="7">
    <source>
        <dbReference type="SAM" id="MobiDB-lite"/>
    </source>
</evidence>
<dbReference type="InterPro" id="IPR006599">
    <property type="entry name" value="CARP_motif"/>
</dbReference>
<proteinExistence type="inferred from homology"/>
<evidence type="ECO:0000313" key="10">
    <source>
        <dbReference type="Proteomes" id="UP001054857"/>
    </source>
</evidence>
<dbReference type="InterPro" id="IPR012945">
    <property type="entry name" value="Tubulin-bd_cofactor_C_dom"/>
</dbReference>
<comment type="caution">
    <text evidence="9">The sequence shown here is derived from an EMBL/GenBank/DDBJ whole genome shotgun (WGS) entry which is preliminary data.</text>
</comment>
<reference evidence="9 10" key="1">
    <citation type="journal article" date="2021" name="Sci. Rep.">
        <title>Genome sequencing of the multicellular alga Astrephomene provides insights into convergent evolution of germ-soma differentiation.</title>
        <authorList>
            <person name="Yamashita S."/>
            <person name="Yamamoto K."/>
            <person name="Matsuzaki R."/>
            <person name="Suzuki S."/>
            <person name="Yamaguchi H."/>
            <person name="Hirooka S."/>
            <person name="Minakuchi Y."/>
            <person name="Miyagishima S."/>
            <person name="Kawachi M."/>
            <person name="Toyoda A."/>
            <person name="Nozaki H."/>
        </authorList>
    </citation>
    <scope>NUCLEOTIDE SEQUENCE [LARGE SCALE GENOMIC DNA]</scope>
    <source>
        <strain evidence="9 10">NIES-4017</strain>
    </source>
</reference>
<evidence type="ECO:0000256" key="2">
    <source>
        <dbReference type="ARBA" id="ARBA00008848"/>
    </source>
</evidence>
<evidence type="ECO:0000256" key="1">
    <source>
        <dbReference type="ARBA" id="ARBA00004496"/>
    </source>
</evidence>
<dbReference type="Proteomes" id="UP001054857">
    <property type="component" value="Unassembled WGS sequence"/>
</dbReference>
<dbReference type="GO" id="GO:0007023">
    <property type="term" value="P:post-chaperonin tubulin folding pathway"/>
    <property type="evidence" value="ECO:0007669"/>
    <property type="project" value="InterPro"/>
</dbReference>
<name>A0AAD3DH71_9CHLO</name>
<dbReference type="GO" id="GO:0015631">
    <property type="term" value="F:tubulin binding"/>
    <property type="evidence" value="ECO:0007669"/>
    <property type="project" value="InterPro"/>
</dbReference>
<keyword evidence="4" id="KW-0007">Acetylation</keyword>
<keyword evidence="10" id="KW-1185">Reference proteome</keyword>
<protein>
    <recommendedName>
        <fullName evidence="8">C-CAP/cofactor C-like domain-containing protein</fullName>
    </recommendedName>
</protein>
<dbReference type="Pfam" id="PF07986">
    <property type="entry name" value="TBCC"/>
    <property type="match status" value="1"/>
</dbReference>
<feature type="compositionally biased region" description="Polar residues" evidence="7">
    <location>
        <begin position="98"/>
        <end position="116"/>
    </location>
</feature>
<dbReference type="PROSITE" id="PS51329">
    <property type="entry name" value="C_CAP_COFACTOR_C"/>
    <property type="match status" value="1"/>
</dbReference>
<dbReference type="Pfam" id="PF16752">
    <property type="entry name" value="TBCC_N"/>
    <property type="match status" value="1"/>
</dbReference>
<sequence length="535" mass="55427">MSADERDGPSLSSEAREASVNGVDADDAGRAPSNTAAAVVLDKLASLDMARKAERDRRREESRAAADPRESVAQFLNGFTARQRSVEDALQRMLLQHTGSSPQTASAPAAHQQLQAQGRGDTADTAAAAAPAPLEVSTATPEAIQASLELLTAEVLSMEQSAAAASYYLPSYDQKQCAAAVAALRSAIEGARTSLAPRRRFAFGSKKVNKVRGEEISAAAATAGSVGGVSEQPPVTAPPAVAAAAGECAPAAAPQLQPATASAGVSNGTPSVAAGTDTHEANDSPDPNTTPAVISVSEQDQALVSRGRGLMGLTDAHIVLRADQVSEPGAVGSGGGSFVLLGLTRCRVVLLGRLQALRAVGLRGCSVVAGPVTGSVFLDDVRGCSLALAAYQVRVHRTHATDLFLRVRSKPIIEHTSAVRVAPWAAAVGPEPRLQALLGQHLLAEDTGSWQQVEDFNWIKADQSPNWRVMQPQELPAQPLEVPPEVWEPQQQQPQQQQREAAAEGGAEADGVARNGAGEAAGAAEEVAGLEDDEI</sequence>
<feature type="region of interest" description="Disordered" evidence="7">
    <location>
        <begin position="481"/>
        <end position="535"/>
    </location>
</feature>